<proteinExistence type="predicted"/>
<gene>
    <name evidence="2" type="ORF">I5L03_00480</name>
</gene>
<dbReference type="InterPro" id="IPR043749">
    <property type="entry name" value="DUF5694"/>
</dbReference>
<evidence type="ECO:0000256" key="1">
    <source>
        <dbReference type="SAM" id="SignalP"/>
    </source>
</evidence>
<reference evidence="2 3" key="1">
    <citation type="submission" date="2020-11" db="EMBL/GenBank/DDBJ databases">
        <title>Erythrobacter sediminis sp. nov., a marine bacterium from a tidal flat of Garorim Bay.</title>
        <authorList>
            <person name="Kim D."/>
            <person name="Yoo Y."/>
            <person name="Kim J.-J."/>
        </authorList>
    </citation>
    <scope>NUCLEOTIDE SEQUENCE [LARGE SCALE GENOMIC DNA]</scope>
    <source>
        <strain evidence="2 3">JGD-13</strain>
    </source>
</reference>
<evidence type="ECO:0008006" key="4">
    <source>
        <dbReference type="Google" id="ProtNLM"/>
    </source>
</evidence>
<dbReference type="Proteomes" id="UP000602442">
    <property type="component" value="Unassembled WGS sequence"/>
</dbReference>
<evidence type="ECO:0000313" key="2">
    <source>
        <dbReference type="EMBL" id="MBH5321055.1"/>
    </source>
</evidence>
<protein>
    <recommendedName>
        <fullName evidence="4">TraB/GumN family protein</fullName>
    </recommendedName>
</protein>
<feature type="chain" id="PRO_5046149291" description="TraB/GumN family protein" evidence="1">
    <location>
        <begin position="21"/>
        <end position="358"/>
    </location>
</feature>
<organism evidence="2 3">
    <name type="scientific">Aurantiacibacter sediminis</name>
    <dbReference type="NCBI Taxonomy" id="2793064"/>
    <lineage>
        <taxon>Bacteria</taxon>
        <taxon>Pseudomonadati</taxon>
        <taxon>Pseudomonadota</taxon>
        <taxon>Alphaproteobacteria</taxon>
        <taxon>Sphingomonadales</taxon>
        <taxon>Erythrobacteraceae</taxon>
        <taxon>Aurantiacibacter</taxon>
    </lineage>
</organism>
<comment type="caution">
    <text evidence="2">The sequence shown here is derived from an EMBL/GenBank/DDBJ whole genome shotgun (WGS) entry which is preliminary data.</text>
</comment>
<name>A0ABS0N189_9SPHN</name>
<keyword evidence="3" id="KW-1185">Reference proteome</keyword>
<keyword evidence="1" id="KW-0732">Signal</keyword>
<evidence type="ECO:0000313" key="3">
    <source>
        <dbReference type="Proteomes" id="UP000602442"/>
    </source>
</evidence>
<dbReference type="EMBL" id="JAEANY010000001">
    <property type="protein sequence ID" value="MBH5321055.1"/>
    <property type="molecule type" value="Genomic_DNA"/>
</dbReference>
<accession>A0ABS0N189</accession>
<dbReference type="Pfam" id="PF18950">
    <property type="entry name" value="DUF5694"/>
    <property type="match status" value="1"/>
</dbReference>
<sequence>MIRRLLISVPCLLASIAASAQPYERTFQPDEMTDKPAGQANQVAVLGTPHLSGLPDVFEPTMVAPIVERFSAWSPNFIAVETMSGLTCEMMRQMPSRYASSLSRFCYDTSSATTAAGLNVFEATALIEERLADGQTENASDRRRNALLFLAAGEPGSALVQWLYLPQSERSAQDGLTEALVGELEGRREQQSEISLIAAPIAVRSGLQRLWSVDAQDFYAGATDWEAYGAALNAAWDNPASQQRAEDREALYSLLAEPGAFLQMYQASNSPEFAALAYESDWGAALAEQSQGQYGRRYVAYWETRNLRMVANMREVLGRSPGSRMLAIVGESHKAYYEAYLAQMRDVELIDVLPILEE</sequence>
<feature type="signal peptide" evidence="1">
    <location>
        <begin position="1"/>
        <end position="20"/>
    </location>
</feature>